<keyword evidence="2" id="KW-0732">Signal</keyword>
<dbReference type="Gene3D" id="1.10.530.10">
    <property type="match status" value="1"/>
</dbReference>
<dbReference type="InterPro" id="IPR008258">
    <property type="entry name" value="Transglycosylase_SLT_dom_1"/>
</dbReference>
<reference evidence="4 6" key="1">
    <citation type="submission" date="2023-07" db="EMBL/GenBank/DDBJ databases">
        <title>Sorghum-associated microbial communities from plants grown in Nebraska, USA.</title>
        <authorList>
            <person name="Schachtman D."/>
        </authorList>
    </citation>
    <scope>NUCLEOTIDE SEQUENCE</scope>
    <source>
        <strain evidence="5 6">BE105</strain>
        <strain evidence="4">BE69</strain>
    </source>
</reference>
<proteinExistence type="inferred from homology"/>
<dbReference type="PANTHER" id="PTHR37423">
    <property type="entry name" value="SOLUBLE LYTIC MUREIN TRANSGLYCOSYLASE-RELATED"/>
    <property type="match status" value="1"/>
</dbReference>
<accession>A0AAJ2BWS8</accession>
<sequence>MRWRSRIPAAAWLAVVAVAIAASCAARAQVPQAAQQHRALLVRTAHAAWGLDAPVAVFAAQVHQESAWRPDAVSHVGAQGLAQFMPATTRWIAGLNPDLAAQQPFNVAWALRALVTYDRWLYDRAPARYTPRERMHVALRAYNGGLGHWQAEAAATGAAQPTPAQVDAACGKARRAAVHCRENLGYPHRILVVIQPRYAAWGPGL</sequence>
<dbReference type="EMBL" id="JAVDTS010000005">
    <property type="protein sequence ID" value="MDR6838717.1"/>
    <property type="molecule type" value="Genomic_DNA"/>
</dbReference>
<evidence type="ECO:0000256" key="2">
    <source>
        <dbReference type="SAM" id="SignalP"/>
    </source>
</evidence>
<dbReference type="PROSITE" id="PS51257">
    <property type="entry name" value="PROKAR_LIPOPROTEIN"/>
    <property type="match status" value="1"/>
</dbReference>
<organism evidence="4 7">
    <name type="scientific">Acidovorax delafieldii</name>
    <name type="common">Pseudomonas delafieldii</name>
    <dbReference type="NCBI Taxonomy" id="47920"/>
    <lineage>
        <taxon>Bacteria</taxon>
        <taxon>Pseudomonadati</taxon>
        <taxon>Pseudomonadota</taxon>
        <taxon>Betaproteobacteria</taxon>
        <taxon>Burkholderiales</taxon>
        <taxon>Comamonadaceae</taxon>
        <taxon>Acidovorax</taxon>
    </lineage>
</organism>
<keyword evidence="6" id="KW-1185">Reference proteome</keyword>
<evidence type="ECO:0000259" key="3">
    <source>
        <dbReference type="Pfam" id="PF01464"/>
    </source>
</evidence>
<protein>
    <submittedName>
        <fullName evidence="4">Soluble lytic murein transglycosylase-like protein</fullName>
    </submittedName>
</protein>
<dbReference type="EMBL" id="JAVDTL010000004">
    <property type="protein sequence ID" value="MDR6767495.1"/>
    <property type="molecule type" value="Genomic_DNA"/>
</dbReference>
<feature type="signal peptide" evidence="2">
    <location>
        <begin position="1"/>
        <end position="28"/>
    </location>
</feature>
<dbReference type="InterPro" id="IPR023346">
    <property type="entry name" value="Lysozyme-like_dom_sf"/>
</dbReference>
<gene>
    <name evidence="4" type="ORF">J2W88_002776</name>
    <name evidence="5" type="ORF">J2W93_003564</name>
</gene>
<dbReference type="Proteomes" id="UP001253458">
    <property type="component" value="Unassembled WGS sequence"/>
</dbReference>
<evidence type="ECO:0000256" key="1">
    <source>
        <dbReference type="ARBA" id="ARBA00007734"/>
    </source>
</evidence>
<dbReference type="Proteomes" id="UP001249076">
    <property type="component" value="Unassembled WGS sequence"/>
</dbReference>
<name>A0AAJ2BWS8_ACIDE</name>
<feature type="chain" id="PRO_5042467210" evidence="2">
    <location>
        <begin position="29"/>
        <end position="205"/>
    </location>
</feature>
<dbReference type="PANTHER" id="PTHR37423:SF2">
    <property type="entry name" value="MEMBRANE-BOUND LYTIC MUREIN TRANSGLYCOSYLASE C"/>
    <property type="match status" value="1"/>
</dbReference>
<evidence type="ECO:0000313" key="6">
    <source>
        <dbReference type="Proteomes" id="UP001249076"/>
    </source>
</evidence>
<evidence type="ECO:0000313" key="7">
    <source>
        <dbReference type="Proteomes" id="UP001253458"/>
    </source>
</evidence>
<dbReference type="AlphaFoldDB" id="A0AAJ2BWS8"/>
<evidence type="ECO:0000313" key="5">
    <source>
        <dbReference type="EMBL" id="MDR6838717.1"/>
    </source>
</evidence>
<feature type="domain" description="Transglycosylase SLT" evidence="3">
    <location>
        <begin position="54"/>
        <end position="157"/>
    </location>
</feature>
<dbReference type="Pfam" id="PF01464">
    <property type="entry name" value="SLT"/>
    <property type="match status" value="1"/>
</dbReference>
<comment type="similarity">
    <text evidence="1">Belongs to the transglycosylase Slt family.</text>
</comment>
<evidence type="ECO:0000313" key="4">
    <source>
        <dbReference type="EMBL" id="MDR6767495.1"/>
    </source>
</evidence>
<comment type="caution">
    <text evidence="4">The sequence shown here is derived from an EMBL/GenBank/DDBJ whole genome shotgun (WGS) entry which is preliminary data.</text>
</comment>
<dbReference type="RefSeq" id="WP_209819975.1">
    <property type="nucleotide sequence ID" value="NZ_JAVDTL010000004.1"/>
</dbReference>
<dbReference type="SUPFAM" id="SSF53955">
    <property type="entry name" value="Lysozyme-like"/>
    <property type="match status" value="1"/>
</dbReference>